<feature type="compositionally biased region" description="Low complexity" evidence="1">
    <location>
        <begin position="44"/>
        <end position="53"/>
    </location>
</feature>
<sequence>MKMLHVDTKLGSMDNSKEQDDSLEDLMRKFANRLDQDLEKIDQDSPCQSSDQSNNHPVTMETHTASGNVITENGTDNSLLSVMTEFAEQLDKDSVKLSNHTDQQSAATETNSSLASFLSKVADKMDRDGQSEDPAFSKDHESQELLQDMMRNLHRGIKHSDWLKENTAEKWTSENPDLAKEFMEAASKGNPS</sequence>
<dbReference type="Proteomes" id="UP000005408">
    <property type="component" value="Unassembled WGS sequence"/>
</dbReference>
<dbReference type="AlphaFoldDB" id="A0A8W8K062"/>
<feature type="region of interest" description="Disordered" evidence="1">
    <location>
        <begin position="1"/>
        <end position="22"/>
    </location>
</feature>
<dbReference type="EnsemblMetazoa" id="G21839.3">
    <property type="protein sequence ID" value="G21839.3:cds"/>
    <property type="gene ID" value="G21839"/>
</dbReference>
<proteinExistence type="predicted"/>
<reference evidence="2" key="1">
    <citation type="submission" date="2022-08" db="UniProtKB">
        <authorList>
            <consortium name="EnsemblMetazoa"/>
        </authorList>
    </citation>
    <scope>IDENTIFICATION</scope>
    <source>
        <strain evidence="2">05x7-T-G4-1.051#20</strain>
    </source>
</reference>
<dbReference type="OrthoDB" id="691673at2759"/>
<dbReference type="GeneID" id="105327157"/>
<evidence type="ECO:0000313" key="2">
    <source>
        <dbReference type="EnsemblMetazoa" id="G21839.3:cds"/>
    </source>
</evidence>
<dbReference type="RefSeq" id="XP_011425772.2">
    <property type="nucleotide sequence ID" value="XM_011427470.3"/>
</dbReference>
<organism evidence="2 3">
    <name type="scientific">Magallana gigas</name>
    <name type="common">Pacific oyster</name>
    <name type="synonym">Crassostrea gigas</name>
    <dbReference type="NCBI Taxonomy" id="29159"/>
    <lineage>
        <taxon>Eukaryota</taxon>
        <taxon>Metazoa</taxon>
        <taxon>Spiralia</taxon>
        <taxon>Lophotrochozoa</taxon>
        <taxon>Mollusca</taxon>
        <taxon>Bivalvia</taxon>
        <taxon>Autobranchia</taxon>
        <taxon>Pteriomorphia</taxon>
        <taxon>Ostreida</taxon>
        <taxon>Ostreoidea</taxon>
        <taxon>Ostreidae</taxon>
        <taxon>Magallana</taxon>
    </lineage>
</organism>
<dbReference type="OMA" id="TMETHTA"/>
<feature type="region of interest" description="Disordered" evidence="1">
    <location>
        <begin position="39"/>
        <end position="60"/>
    </location>
</feature>
<dbReference type="KEGG" id="crg:105327157"/>
<evidence type="ECO:0000256" key="1">
    <source>
        <dbReference type="SAM" id="MobiDB-lite"/>
    </source>
</evidence>
<feature type="region of interest" description="Disordered" evidence="1">
    <location>
        <begin position="123"/>
        <end position="142"/>
    </location>
</feature>
<keyword evidence="3" id="KW-1185">Reference proteome</keyword>
<evidence type="ECO:0000313" key="3">
    <source>
        <dbReference type="Proteomes" id="UP000005408"/>
    </source>
</evidence>
<name>A0A8W8K062_MAGGI</name>
<protein>
    <submittedName>
        <fullName evidence="2">Uncharacterized protein</fullName>
    </submittedName>
</protein>
<accession>A0A8W8K062</accession>